<evidence type="ECO:0000313" key="2">
    <source>
        <dbReference type="Proteomes" id="UP001054945"/>
    </source>
</evidence>
<keyword evidence="2" id="KW-1185">Reference proteome</keyword>
<comment type="caution">
    <text evidence="1">The sequence shown here is derived from an EMBL/GenBank/DDBJ whole genome shotgun (WGS) entry which is preliminary data.</text>
</comment>
<accession>A0AAV4PCY2</accession>
<dbReference type="EMBL" id="BPLR01004305">
    <property type="protein sequence ID" value="GIX93858.1"/>
    <property type="molecule type" value="Genomic_DNA"/>
</dbReference>
<evidence type="ECO:0000313" key="1">
    <source>
        <dbReference type="EMBL" id="GIX93858.1"/>
    </source>
</evidence>
<name>A0AAV4PCY2_CAEEX</name>
<organism evidence="1 2">
    <name type="scientific">Caerostris extrusa</name>
    <name type="common">Bark spider</name>
    <name type="synonym">Caerostris bankana</name>
    <dbReference type="NCBI Taxonomy" id="172846"/>
    <lineage>
        <taxon>Eukaryota</taxon>
        <taxon>Metazoa</taxon>
        <taxon>Ecdysozoa</taxon>
        <taxon>Arthropoda</taxon>
        <taxon>Chelicerata</taxon>
        <taxon>Arachnida</taxon>
        <taxon>Araneae</taxon>
        <taxon>Araneomorphae</taxon>
        <taxon>Entelegynae</taxon>
        <taxon>Araneoidea</taxon>
        <taxon>Araneidae</taxon>
        <taxon>Caerostris</taxon>
    </lineage>
</organism>
<dbReference type="AlphaFoldDB" id="A0AAV4PCY2"/>
<sequence length="76" mass="8488">MCTVMIDESINCWFQNVDTSSSGWKCWFVVTASLRSNADQSQMESHLGKALLILGENIAVDKTAIGLDEMAIKDYR</sequence>
<protein>
    <submittedName>
        <fullName evidence="1">Uncharacterized protein</fullName>
    </submittedName>
</protein>
<proteinExistence type="predicted"/>
<gene>
    <name evidence="1" type="ORF">CEXT_614741</name>
</gene>
<reference evidence="1 2" key="1">
    <citation type="submission" date="2021-06" db="EMBL/GenBank/DDBJ databases">
        <title>Caerostris extrusa draft genome.</title>
        <authorList>
            <person name="Kono N."/>
            <person name="Arakawa K."/>
        </authorList>
    </citation>
    <scope>NUCLEOTIDE SEQUENCE [LARGE SCALE GENOMIC DNA]</scope>
</reference>
<dbReference type="Proteomes" id="UP001054945">
    <property type="component" value="Unassembled WGS sequence"/>
</dbReference>